<feature type="domain" description="BFD-like [2Fe-2S]-binding" evidence="9">
    <location>
        <begin position="2"/>
        <end position="50"/>
    </location>
</feature>
<keyword evidence="6" id="KW-0411">Iron-sulfur</keyword>
<comment type="caution">
    <text evidence="10">The sequence shown here is derived from an EMBL/GenBank/DDBJ whole genome shotgun (WGS) entry which is preliminary data.</text>
</comment>
<keyword evidence="5" id="KW-0408">Iron</keyword>
<sequence length="57" mass="6177">MIICHCNALKEGEVREAVRSGARSPAKAYRKLGCKFQCGQCLPLAKRIISSEPAIAC</sequence>
<dbReference type="InterPro" id="IPR052371">
    <property type="entry name" value="BFD-associated_ferredoxin"/>
</dbReference>
<gene>
    <name evidence="10" type="ORF">ACFOWX_08015</name>
</gene>
<dbReference type="Gene3D" id="1.10.10.1100">
    <property type="entry name" value="BFD-like [2Fe-2S]-binding domain"/>
    <property type="match status" value="1"/>
</dbReference>
<evidence type="ECO:0000256" key="6">
    <source>
        <dbReference type="ARBA" id="ARBA00023014"/>
    </source>
</evidence>
<protein>
    <recommendedName>
        <fullName evidence="7">Bacterioferritin-associated ferredoxin</fullName>
    </recommendedName>
</protein>
<dbReference type="EMBL" id="JBHSDH010000013">
    <property type="protein sequence ID" value="MFC4292359.1"/>
    <property type="molecule type" value="Genomic_DNA"/>
</dbReference>
<evidence type="ECO:0000256" key="3">
    <source>
        <dbReference type="ARBA" id="ARBA00022723"/>
    </source>
</evidence>
<dbReference type="RefSeq" id="WP_381422986.1">
    <property type="nucleotide sequence ID" value="NZ_JBHSDH010000013.1"/>
</dbReference>
<proteinExistence type="inferred from homology"/>
<evidence type="ECO:0000256" key="4">
    <source>
        <dbReference type="ARBA" id="ARBA00022982"/>
    </source>
</evidence>
<keyword evidence="2" id="KW-0001">2Fe-2S</keyword>
<dbReference type="PANTHER" id="PTHR37424">
    <property type="entry name" value="BACTERIOFERRITIN-ASSOCIATED FERREDOXIN"/>
    <property type="match status" value="1"/>
</dbReference>
<dbReference type="Pfam" id="PF04324">
    <property type="entry name" value="Fer2_BFD"/>
    <property type="match status" value="1"/>
</dbReference>
<evidence type="ECO:0000313" key="11">
    <source>
        <dbReference type="Proteomes" id="UP001595887"/>
    </source>
</evidence>
<reference evidence="11" key="1">
    <citation type="journal article" date="2019" name="Int. J. Syst. Evol. Microbiol.">
        <title>The Global Catalogue of Microorganisms (GCM) 10K type strain sequencing project: providing services to taxonomists for standard genome sequencing and annotation.</title>
        <authorList>
            <consortium name="The Broad Institute Genomics Platform"/>
            <consortium name="The Broad Institute Genome Sequencing Center for Infectious Disease"/>
            <person name="Wu L."/>
            <person name="Ma J."/>
        </authorList>
    </citation>
    <scope>NUCLEOTIDE SEQUENCE [LARGE SCALE GENOMIC DNA]</scope>
    <source>
        <strain evidence="11">CECT 8531</strain>
    </source>
</reference>
<dbReference type="PANTHER" id="PTHR37424:SF1">
    <property type="entry name" value="BACTERIOFERRITIN-ASSOCIATED FERREDOXIN"/>
    <property type="match status" value="1"/>
</dbReference>
<keyword evidence="3" id="KW-0479">Metal-binding</keyword>
<evidence type="ECO:0000256" key="1">
    <source>
        <dbReference type="ARBA" id="ARBA00022448"/>
    </source>
</evidence>
<dbReference type="Proteomes" id="UP001595887">
    <property type="component" value="Unassembled WGS sequence"/>
</dbReference>
<organism evidence="10 11">
    <name type="scientific">Sphingorhabdus arenilitoris</name>
    <dbReference type="NCBI Taxonomy" id="1490041"/>
    <lineage>
        <taxon>Bacteria</taxon>
        <taxon>Pseudomonadati</taxon>
        <taxon>Pseudomonadota</taxon>
        <taxon>Alphaproteobacteria</taxon>
        <taxon>Sphingomonadales</taxon>
        <taxon>Sphingomonadaceae</taxon>
        <taxon>Sphingorhabdus</taxon>
    </lineage>
</organism>
<accession>A0ABV8RGH2</accession>
<keyword evidence="11" id="KW-1185">Reference proteome</keyword>
<evidence type="ECO:0000256" key="7">
    <source>
        <dbReference type="ARBA" id="ARBA00039386"/>
    </source>
</evidence>
<evidence type="ECO:0000259" key="9">
    <source>
        <dbReference type="Pfam" id="PF04324"/>
    </source>
</evidence>
<keyword evidence="4" id="KW-0249">Electron transport</keyword>
<comment type="similarity">
    <text evidence="8">Belongs to the Bfd family.</text>
</comment>
<evidence type="ECO:0000256" key="5">
    <source>
        <dbReference type="ARBA" id="ARBA00023004"/>
    </source>
</evidence>
<dbReference type="InterPro" id="IPR007419">
    <property type="entry name" value="BFD-like_2Fe2S-bd_dom"/>
</dbReference>
<evidence type="ECO:0000256" key="2">
    <source>
        <dbReference type="ARBA" id="ARBA00022714"/>
    </source>
</evidence>
<evidence type="ECO:0000256" key="8">
    <source>
        <dbReference type="ARBA" id="ARBA00046332"/>
    </source>
</evidence>
<name>A0ABV8RGH2_9SPHN</name>
<evidence type="ECO:0000313" key="10">
    <source>
        <dbReference type="EMBL" id="MFC4292359.1"/>
    </source>
</evidence>
<keyword evidence="1" id="KW-0813">Transport</keyword>
<dbReference type="InterPro" id="IPR041854">
    <property type="entry name" value="BFD-like_2Fe2S-bd_dom_sf"/>
</dbReference>